<dbReference type="KEGG" id="shd:SUTH_01099"/>
<dbReference type="HOGENOM" id="CLU_586507_0_0_4"/>
<gene>
    <name evidence="3" type="ORF">SUTH_01099</name>
</gene>
<dbReference type="RefSeq" id="WP_041097684.1">
    <property type="nucleotide sequence ID" value="NZ_AP012547.1"/>
</dbReference>
<feature type="compositionally biased region" description="Basic and acidic residues" evidence="2">
    <location>
        <begin position="276"/>
        <end position="310"/>
    </location>
</feature>
<dbReference type="Proteomes" id="UP000031637">
    <property type="component" value="Chromosome"/>
</dbReference>
<accession>W0SCH3</accession>
<dbReference type="OrthoDB" id="114754at2"/>
<sequence>MPSLSAPTAKPDLDPALVAAAWFAHFATSSLAAMPHEEAVPQRPLAVLAAFAAIALAEGRTLVVLSPDDQQLPEISNALDLSIRPLCLVLPAADFAARIALRATLSLMKSRLARDGEDEQGAAWQKQRERIAKNEALWQEAHRWVARNDRSEWPEQVADLFPVRILPIEAYRSLRQKNSDITVLYRCDAPPELIAPPGSLLQVGARAETPRHRSIAVADADLQLQMELAQLTQEVAELELELATAQAEVADFTRRYYELVGRRMVELDAAQARLAREHAERAPENPEVRAEAKAKQEKAEQSAQENKRFAEASAEEPATFRPSADVKRLFRQIAQKIHPDRATDEADRAWRTQLMSEANRAYRAGDEAALQEVAALWQEGPEGRREPLAENVAVASAPTLARQVERMRARLLEIERELQKLFGSRLYELFIAARQARRQGRDLLAEMAEKLDDTLKQLQQQFAASA</sequence>
<name>W0SCH3_9PROT</name>
<evidence type="ECO:0008006" key="5">
    <source>
        <dbReference type="Google" id="ProtNLM"/>
    </source>
</evidence>
<proteinExistence type="predicted"/>
<dbReference type="AlphaFoldDB" id="W0SCH3"/>
<protein>
    <recommendedName>
        <fullName evidence="5">J domain-containing protein</fullName>
    </recommendedName>
</protein>
<evidence type="ECO:0000256" key="1">
    <source>
        <dbReference type="SAM" id="Coils"/>
    </source>
</evidence>
<evidence type="ECO:0000313" key="4">
    <source>
        <dbReference type="Proteomes" id="UP000031637"/>
    </source>
</evidence>
<dbReference type="STRING" id="1223802.SUTH_01099"/>
<feature type="region of interest" description="Disordered" evidence="2">
    <location>
        <begin position="276"/>
        <end position="320"/>
    </location>
</feature>
<keyword evidence="1" id="KW-0175">Coiled coil</keyword>
<evidence type="ECO:0000256" key="2">
    <source>
        <dbReference type="SAM" id="MobiDB-lite"/>
    </source>
</evidence>
<organism evidence="3 4">
    <name type="scientific">Sulfuritalea hydrogenivorans sk43H</name>
    <dbReference type="NCBI Taxonomy" id="1223802"/>
    <lineage>
        <taxon>Bacteria</taxon>
        <taxon>Pseudomonadati</taxon>
        <taxon>Pseudomonadota</taxon>
        <taxon>Betaproteobacteria</taxon>
        <taxon>Nitrosomonadales</taxon>
        <taxon>Sterolibacteriaceae</taxon>
        <taxon>Sulfuritalea</taxon>
    </lineage>
</organism>
<keyword evidence="4" id="KW-1185">Reference proteome</keyword>
<dbReference type="EMBL" id="AP012547">
    <property type="protein sequence ID" value="BAO28899.1"/>
    <property type="molecule type" value="Genomic_DNA"/>
</dbReference>
<dbReference type="InterPro" id="IPR036869">
    <property type="entry name" value="J_dom_sf"/>
</dbReference>
<reference evidence="3 4" key="1">
    <citation type="journal article" date="2014" name="Syst. Appl. Microbiol.">
        <title>Complete genomes of freshwater sulfur oxidizers Sulfuricella denitrificans skB26 and Sulfuritalea hydrogenivorans sk43H: genetic insights into the sulfur oxidation pathway of betaproteobacteria.</title>
        <authorList>
            <person name="Watanabe T."/>
            <person name="Kojima H."/>
            <person name="Fukui M."/>
        </authorList>
    </citation>
    <scope>NUCLEOTIDE SEQUENCE [LARGE SCALE GENOMIC DNA]</scope>
    <source>
        <strain evidence="3">DSM22779</strain>
    </source>
</reference>
<evidence type="ECO:0000313" key="3">
    <source>
        <dbReference type="EMBL" id="BAO28899.1"/>
    </source>
</evidence>
<feature type="coiled-coil region" evidence="1">
    <location>
        <begin position="397"/>
        <end position="461"/>
    </location>
</feature>
<dbReference type="SUPFAM" id="SSF46565">
    <property type="entry name" value="Chaperone J-domain"/>
    <property type="match status" value="1"/>
</dbReference>
<feature type="coiled-coil region" evidence="1">
    <location>
        <begin position="221"/>
        <end position="255"/>
    </location>
</feature>